<evidence type="ECO:0000256" key="1">
    <source>
        <dbReference type="SAM" id="Phobius"/>
    </source>
</evidence>
<dbReference type="Proteomes" id="UP000235828">
    <property type="component" value="Chromosome B"/>
</dbReference>
<keyword evidence="1" id="KW-1133">Transmembrane helix</keyword>
<keyword evidence="1" id="KW-0472">Membrane</keyword>
<protein>
    <submittedName>
        <fullName evidence="2">Uncharacterized protein</fullName>
    </submittedName>
</protein>
<name>A0A2N8ZLS7_9VIBR</name>
<dbReference type="AlphaFoldDB" id="A0A2N8ZLS7"/>
<dbReference type="EMBL" id="LT960612">
    <property type="protein sequence ID" value="SON52848.1"/>
    <property type="molecule type" value="Genomic_DNA"/>
</dbReference>
<organism evidence="2 3">
    <name type="scientific">Vibrio tapetis subsp. tapetis</name>
    <dbReference type="NCBI Taxonomy" id="1671868"/>
    <lineage>
        <taxon>Bacteria</taxon>
        <taxon>Pseudomonadati</taxon>
        <taxon>Pseudomonadota</taxon>
        <taxon>Gammaproteobacteria</taxon>
        <taxon>Vibrionales</taxon>
        <taxon>Vibrionaceae</taxon>
        <taxon>Vibrio</taxon>
    </lineage>
</organism>
<keyword evidence="3" id="KW-1185">Reference proteome</keyword>
<feature type="transmembrane region" description="Helical" evidence="1">
    <location>
        <begin position="62"/>
        <end position="87"/>
    </location>
</feature>
<evidence type="ECO:0000313" key="3">
    <source>
        <dbReference type="Proteomes" id="UP000235828"/>
    </source>
</evidence>
<evidence type="ECO:0000313" key="2">
    <source>
        <dbReference type="EMBL" id="SON52848.1"/>
    </source>
</evidence>
<accession>A0A2N8ZLS7</accession>
<dbReference type="KEGG" id="vta:B1237"/>
<gene>
    <name evidence="2" type="ORF">VTAP4600_B1237</name>
</gene>
<keyword evidence="1" id="KW-0812">Transmembrane</keyword>
<reference evidence="2 3" key="1">
    <citation type="submission" date="2017-10" db="EMBL/GenBank/DDBJ databases">
        <authorList>
            <person name="Banno H."/>
            <person name="Chua N.-H."/>
        </authorList>
    </citation>
    <scope>NUCLEOTIDE SEQUENCE [LARGE SCALE GENOMIC DNA]</scope>
    <source>
        <strain evidence="2">Vibrio tapetis CECT4600</strain>
    </source>
</reference>
<proteinExistence type="predicted"/>
<sequence>MLAKTKGVKRIIGTEKRINATSAIASGEEPMARTERAKPDQTSKTAAITIYPFIKGVIALRFTLVVSTLVVSTLVVSTLVVSALLVFSI</sequence>